<feature type="compositionally biased region" description="Basic and acidic residues" evidence="1">
    <location>
        <begin position="391"/>
        <end position="408"/>
    </location>
</feature>
<feature type="compositionally biased region" description="Basic residues" evidence="1">
    <location>
        <begin position="900"/>
        <end position="909"/>
    </location>
</feature>
<gene>
    <name evidence="2" type="ORF">FMEXI_1487</name>
</gene>
<dbReference type="AlphaFoldDB" id="A0A8H5JHS4"/>
<feature type="region of interest" description="Disordered" evidence="1">
    <location>
        <begin position="801"/>
        <end position="956"/>
    </location>
</feature>
<dbReference type="Proteomes" id="UP000522262">
    <property type="component" value="Unassembled WGS sequence"/>
</dbReference>
<dbReference type="PANTHER" id="PTHR36167">
    <property type="entry name" value="C2H2 FINGER DOMAIN TRANSCRIPTION FACTOR (EUROFUNG)-RELATED"/>
    <property type="match status" value="1"/>
</dbReference>
<accession>A0A8H5JHS4</accession>
<feature type="compositionally biased region" description="Polar residues" evidence="1">
    <location>
        <begin position="944"/>
        <end position="956"/>
    </location>
</feature>
<feature type="compositionally biased region" description="Basic and acidic residues" evidence="1">
    <location>
        <begin position="197"/>
        <end position="209"/>
    </location>
</feature>
<feature type="region of interest" description="Disordered" evidence="1">
    <location>
        <begin position="354"/>
        <end position="376"/>
    </location>
</feature>
<feature type="compositionally biased region" description="Polar residues" evidence="1">
    <location>
        <begin position="865"/>
        <end position="880"/>
    </location>
</feature>
<feature type="compositionally biased region" description="Basic and acidic residues" evidence="1">
    <location>
        <begin position="839"/>
        <end position="848"/>
    </location>
</feature>
<dbReference type="GO" id="GO:0006355">
    <property type="term" value="P:regulation of DNA-templated transcription"/>
    <property type="evidence" value="ECO:0007669"/>
    <property type="project" value="InterPro"/>
</dbReference>
<dbReference type="InterPro" id="IPR039327">
    <property type="entry name" value="CON7-like"/>
</dbReference>
<comment type="caution">
    <text evidence="2">The sequence shown here is derived from an EMBL/GenBank/DDBJ whole genome shotgun (WGS) entry which is preliminary data.</text>
</comment>
<feature type="region of interest" description="Disordered" evidence="1">
    <location>
        <begin position="163"/>
        <end position="214"/>
    </location>
</feature>
<evidence type="ECO:0000313" key="2">
    <source>
        <dbReference type="EMBL" id="KAF5555507.1"/>
    </source>
</evidence>
<protein>
    <recommendedName>
        <fullName evidence="4">Fungal N-terminal domain-containing protein</fullName>
    </recommendedName>
</protein>
<organism evidence="2 3">
    <name type="scientific">Fusarium mexicanum</name>
    <dbReference type="NCBI Taxonomy" id="751941"/>
    <lineage>
        <taxon>Eukaryota</taxon>
        <taxon>Fungi</taxon>
        <taxon>Dikarya</taxon>
        <taxon>Ascomycota</taxon>
        <taxon>Pezizomycotina</taxon>
        <taxon>Sordariomycetes</taxon>
        <taxon>Hypocreomycetidae</taxon>
        <taxon>Hypocreales</taxon>
        <taxon>Nectriaceae</taxon>
        <taxon>Fusarium</taxon>
        <taxon>Fusarium fujikuroi species complex</taxon>
    </lineage>
</organism>
<feature type="compositionally biased region" description="Low complexity" evidence="1">
    <location>
        <begin position="882"/>
        <end position="899"/>
    </location>
</feature>
<feature type="compositionally biased region" description="Basic and acidic residues" evidence="1">
    <location>
        <begin position="354"/>
        <end position="369"/>
    </location>
</feature>
<sequence>MDPLSIIASIAGIASAGAQLSNTLFKLYKTVKNAPKEIQSVAIEMSGLTSTLEHLRGIIKSGQSYAKPQFCQAVRHVVKNIQMTQQEIDKMAADESVLRRVKWLKAARLLSDIEKHKVTLTLQIAILSAAILVKTANGRLSTREKVENRFKAQAESLVLAGQASFENDESEPIPDPPQERAPSPPVRTSKRLPSPVRESEIPGHVRTEELYGQNKNSEDNAFLAASEKEEVHSALALSVKDPVRSERRYTVPAIDDKDEEGIYSVDEERVSRHRRRSGFDPLSGHSIAQFGPDFHRRGDAATFLYNLVFLNEIPVRGAQGESSHPRDTGSDGQAEERYQYRHSDDLYNEYHDYENNEAPRDRVRFKDPEPQEPGRIVNRLLLAWTSLSESEVEKGKPDNQPDKSRAFGESDSSDSEESLYGPEDPERNRRREARAARNRFLREETRYNDRPEYDPRGRRILRPTQNRDRPFGYTNAPPQNNGPSPVSAEPTMPHPNGGYGQQYDRARNPYAPSHGYSGYANWMPGAPNSSHPYPFSLPDEETYSPPPTQSHNPATETKPVRLKFQKPAFVVLPQTDSADYEAGPVTPKLDLTSVSLGIMRQGDEPIWDCDAFMSETGYPGKAIMGALIGDKSARNPHGLDLAHTLMKGRSLKLVYIRGNGASQREPLIATIANKSDVGETWFINEQPVFLQFLHSGYLPQFYPAKEADERAMKQEYVAIGEEWASFEALQQLGLAVKRREEGRVLLDPSITWVSDFLNCYGRLANSRKSMIKELATTTLQLRSMRQRRTFTSTFYNSASTFRQKHGLEAPSPADTRTPPVPDRRARVEDECEVDIIELPIREEPKETPEQTTESQSKTTPVALQPQISITPPVTPQQASPDSLDISEVASSVSSGSRLSRFVKRYKAGGKKNQSLHLHRQSSKTSGHGGESSEWQDDGKRPLTPTDSGVGSSIVSG</sequence>
<feature type="compositionally biased region" description="Basic and acidic residues" evidence="1">
    <location>
        <begin position="424"/>
        <end position="457"/>
    </location>
</feature>
<keyword evidence="3" id="KW-1185">Reference proteome</keyword>
<reference evidence="2 3" key="1">
    <citation type="submission" date="2020-05" db="EMBL/GenBank/DDBJ databases">
        <title>Identification and distribution of gene clusters putatively required for synthesis of sphingolipid metabolism inhibitors in phylogenetically diverse species of the filamentous fungus Fusarium.</title>
        <authorList>
            <person name="Kim H.-S."/>
            <person name="Busman M."/>
            <person name="Brown D.W."/>
            <person name="Divon H."/>
            <person name="Uhlig S."/>
            <person name="Proctor R.H."/>
        </authorList>
    </citation>
    <scope>NUCLEOTIDE SEQUENCE [LARGE SCALE GENOMIC DNA]</scope>
    <source>
        <strain evidence="2 3">NRRL 53147</strain>
    </source>
</reference>
<feature type="compositionally biased region" description="Low complexity" evidence="1">
    <location>
        <begin position="849"/>
        <end position="859"/>
    </location>
</feature>
<dbReference type="PANTHER" id="PTHR36167:SF3">
    <property type="entry name" value="C2H2 FINGER DOMAIN TRANSCRIPTION FACTOR (EUROFUNG)-RELATED"/>
    <property type="match status" value="1"/>
</dbReference>
<dbReference type="EMBL" id="JAAOAM010000035">
    <property type="protein sequence ID" value="KAF5555507.1"/>
    <property type="molecule type" value="Genomic_DNA"/>
</dbReference>
<evidence type="ECO:0000256" key="1">
    <source>
        <dbReference type="SAM" id="MobiDB-lite"/>
    </source>
</evidence>
<feature type="region of interest" description="Disordered" evidence="1">
    <location>
        <begin position="533"/>
        <end position="557"/>
    </location>
</feature>
<evidence type="ECO:0000313" key="3">
    <source>
        <dbReference type="Proteomes" id="UP000522262"/>
    </source>
</evidence>
<feature type="region of interest" description="Disordered" evidence="1">
    <location>
        <begin position="390"/>
        <end position="511"/>
    </location>
</feature>
<name>A0A8H5JHS4_9HYPO</name>
<proteinExistence type="predicted"/>
<evidence type="ECO:0008006" key="4">
    <source>
        <dbReference type="Google" id="ProtNLM"/>
    </source>
</evidence>